<reference evidence="14" key="1">
    <citation type="submission" date="2018-05" db="EMBL/GenBank/DDBJ databases">
        <authorList>
            <person name="Datahose"/>
        </authorList>
    </citation>
    <scope>NUCLEOTIDE SEQUENCE</scope>
</reference>
<keyword evidence="2" id="KW-0963">Cytoplasm</keyword>
<dbReference type="Gene3D" id="3.80.10.10">
    <property type="entry name" value="Ribonuclease Inhibitor"/>
    <property type="match status" value="2"/>
</dbReference>
<accession>A0AAX7V5W4</accession>
<name>A0AAX7V5W4_ASTCA</name>
<dbReference type="PANTHER" id="PTHR15454:SF34">
    <property type="entry name" value="LEUCINE-RICH REPEAT AND COILED-COIL DOMAIN-CONTAINING PROTEIN 1"/>
    <property type="match status" value="1"/>
</dbReference>
<evidence type="ECO:0000256" key="9">
    <source>
        <dbReference type="ARBA" id="ARBA00023306"/>
    </source>
</evidence>
<feature type="coiled-coil region" evidence="13">
    <location>
        <begin position="261"/>
        <end position="295"/>
    </location>
</feature>
<dbReference type="InterPro" id="IPR001611">
    <property type="entry name" value="Leu-rich_rpt"/>
</dbReference>
<keyword evidence="6" id="KW-0498">Mitosis</keyword>
<evidence type="ECO:0000256" key="2">
    <source>
        <dbReference type="ARBA" id="ARBA00022490"/>
    </source>
</evidence>
<evidence type="ECO:0000256" key="4">
    <source>
        <dbReference type="ARBA" id="ARBA00022618"/>
    </source>
</evidence>
<reference evidence="14" key="3">
    <citation type="submission" date="2025-09" db="UniProtKB">
        <authorList>
            <consortium name="Ensembl"/>
        </authorList>
    </citation>
    <scope>IDENTIFICATION</scope>
</reference>
<dbReference type="GO" id="GO:0005737">
    <property type="term" value="C:cytoplasm"/>
    <property type="evidence" value="ECO:0007669"/>
    <property type="project" value="TreeGrafter"/>
</dbReference>
<comment type="function">
    <text evidence="10">Required for the organization of the mitotic spindle. Maintains the structural integrity of centrosomes during mitosis.</text>
</comment>
<keyword evidence="9" id="KW-0131">Cell cycle</keyword>
<dbReference type="AlphaFoldDB" id="A0AAX7V5W4"/>
<dbReference type="GO" id="GO:0051301">
    <property type="term" value="P:cell division"/>
    <property type="evidence" value="ECO:0007669"/>
    <property type="project" value="UniProtKB-KW"/>
</dbReference>
<feature type="coiled-coil region" evidence="13">
    <location>
        <begin position="564"/>
        <end position="686"/>
    </location>
</feature>
<dbReference type="PROSITE" id="PS51450">
    <property type="entry name" value="LRR"/>
    <property type="match status" value="4"/>
</dbReference>
<evidence type="ECO:0000256" key="5">
    <source>
        <dbReference type="ARBA" id="ARBA00022737"/>
    </source>
</evidence>
<dbReference type="InterPro" id="IPR003591">
    <property type="entry name" value="Leu-rich_rpt_typical-subtyp"/>
</dbReference>
<keyword evidence="15" id="KW-1185">Reference proteome</keyword>
<evidence type="ECO:0000256" key="10">
    <source>
        <dbReference type="ARBA" id="ARBA00054059"/>
    </source>
</evidence>
<dbReference type="Pfam" id="PF12799">
    <property type="entry name" value="LRR_4"/>
    <property type="match status" value="1"/>
</dbReference>
<evidence type="ECO:0000256" key="11">
    <source>
        <dbReference type="ARBA" id="ARBA00061329"/>
    </source>
</evidence>
<evidence type="ECO:0000256" key="1">
    <source>
        <dbReference type="ARBA" id="ARBA00004114"/>
    </source>
</evidence>
<keyword evidence="5" id="KW-0677">Repeat</keyword>
<dbReference type="GO" id="GO:0005813">
    <property type="term" value="C:centrosome"/>
    <property type="evidence" value="ECO:0007669"/>
    <property type="project" value="TreeGrafter"/>
</dbReference>
<dbReference type="SMART" id="SM00369">
    <property type="entry name" value="LRR_TYP"/>
    <property type="match status" value="2"/>
</dbReference>
<organism evidence="14 15">
    <name type="scientific">Astatotilapia calliptera</name>
    <name type="common">Eastern happy</name>
    <name type="synonym">Chromis callipterus</name>
    <dbReference type="NCBI Taxonomy" id="8154"/>
    <lineage>
        <taxon>Eukaryota</taxon>
        <taxon>Metazoa</taxon>
        <taxon>Chordata</taxon>
        <taxon>Craniata</taxon>
        <taxon>Vertebrata</taxon>
        <taxon>Euteleostomi</taxon>
        <taxon>Actinopterygii</taxon>
        <taxon>Neopterygii</taxon>
        <taxon>Teleostei</taxon>
        <taxon>Neoteleostei</taxon>
        <taxon>Acanthomorphata</taxon>
        <taxon>Ovalentaria</taxon>
        <taxon>Cichlomorphae</taxon>
        <taxon>Cichliformes</taxon>
        <taxon>Cichlidae</taxon>
        <taxon>African cichlids</taxon>
        <taxon>Pseudocrenilabrinae</taxon>
        <taxon>Haplochromini</taxon>
        <taxon>Astatotilapia</taxon>
    </lineage>
</organism>
<comment type="similarity">
    <text evidence="11">Belongs to the LRRCC1 family.</text>
</comment>
<dbReference type="FunFam" id="3.80.10.10:FF:000148">
    <property type="entry name" value="Leucine rich repeat and coiled-coil centrosomal protein 1"/>
    <property type="match status" value="1"/>
</dbReference>
<keyword evidence="8" id="KW-0206">Cytoskeleton</keyword>
<dbReference type="GO" id="GO:0005814">
    <property type="term" value="C:centriole"/>
    <property type="evidence" value="ECO:0007669"/>
    <property type="project" value="UniProtKB-SubCell"/>
</dbReference>
<comment type="subcellular location">
    <subcellularLocation>
        <location evidence="1">Cytoplasm</location>
        <location evidence="1">Cytoskeleton</location>
        <location evidence="1">Microtubule organizing center</location>
        <location evidence="1">Centrosome</location>
        <location evidence="1">Centriole</location>
    </subcellularLocation>
</comment>
<dbReference type="InterPro" id="IPR025875">
    <property type="entry name" value="Leu-rich_rpt_4"/>
</dbReference>
<dbReference type="Ensembl" id="ENSACLT00000052771.1">
    <property type="protein sequence ID" value="ENSACLP00000076954.1"/>
    <property type="gene ID" value="ENSACLG00000011753.2"/>
</dbReference>
<protein>
    <recommendedName>
        <fullName evidence="12">Leucine-rich repeat and coiled-coil domain-containing protein 1</fullName>
    </recommendedName>
</protein>
<evidence type="ECO:0000256" key="3">
    <source>
        <dbReference type="ARBA" id="ARBA00022614"/>
    </source>
</evidence>
<keyword evidence="7 13" id="KW-0175">Coiled coil</keyword>
<dbReference type="PANTHER" id="PTHR15454">
    <property type="entry name" value="NISCHARIN RELATED"/>
    <property type="match status" value="1"/>
</dbReference>
<reference evidence="14" key="2">
    <citation type="submission" date="2025-08" db="UniProtKB">
        <authorList>
            <consortium name="Ensembl"/>
        </authorList>
    </citation>
    <scope>IDENTIFICATION</scope>
</reference>
<feature type="coiled-coil region" evidence="13">
    <location>
        <begin position="402"/>
        <end position="507"/>
    </location>
</feature>
<evidence type="ECO:0000256" key="7">
    <source>
        <dbReference type="ARBA" id="ARBA00023054"/>
    </source>
</evidence>
<sequence>ILLDIPLIPTVASLNLHCNHIPRIEGLTSAWHLRHLDLSSNCISKIEGLSSLTSLRTLNLSCNLITKVEALNGLVNLTRLNLSYNQINDLSGLLYLHGTEYKLKHLSLHSNYLDSIDHLLQCLLGIQGLREVILSQDGRDNPVCRSPGYREIVLRSLPQVSVLDGLNRLGNRSPQSLSSLCDIPGLEDYVDLLLSSDTSHNEPVIFYAKLLSIPVCKNKLVFQLTEKMTFFFFFFLSVQRVFTLGIHTLCMCSAQTIVEERDQERERRWKAEQAVRKLTEELKCLQTKVSEEKDLQSMALHTTDRGHSALTGWYKTCADLPQIKRQQELQNKAAALKRELDIQRASVRQHKDKLQQLHELLAAREQEHRKQLELRLQPGGADFHDAVAKEVASVEERHSHREAELQEKLAEGRKQYTALEDEFRMALTIEAARFSEVKEACDQMTAELMELKATLAQSQERERKSGSLVQELTAMVKEQKSRISELIKAKRDAVTDLKSRLHSLEAEVGQDRHLGLQLELLKKDKARVLSQLMAQESVIDGLKVERKIWGQELAQQGASLAQDRGRLEARIEVLSAELEAQRKQNEKDNDTLRIKAKIMDDQTETIRRLKESLQERDDQIRRLKEEAAKAQKRLQEQLEEETTQQAELKERVEHLSLRKEELKQQLEDKEAELEQVKRVYSESTKKWQEKADLLTRLESQVKRMKENFDSRECLLLEEREKATEKLHCVDDAFRRQLESVQAAHQAELLGLANEKHQKIEEANQKVFEVEEEMRQLLEETETNKRIMEEKMKRLSSVLKDF</sequence>
<feature type="coiled-coil region" evidence="13">
    <location>
        <begin position="326"/>
        <end position="367"/>
    </location>
</feature>
<evidence type="ECO:0000256" key="13">
    <source>
        <dbReference type="SAM" id="Coils"/>
    </source>
</evidence>
<keyword evidence="3" id="KW-0433">Leucine-rich repeat</keyword>
<feature type="coiled-coil region" evidence="13">
    <location>
        <begin position="752"/>
        <end position="797"/>
    </location>
</feature>
<evidence type="ECO:0000256" key="6">
    <source>
        <dbReference type="ARBA" id="ARBA00022776"/>
    </source>
</evidence>
<gene>
    <name evidence="14" type="primary">LRRCC1</name>
</gene>
<dbReference type="Proteomes" id="UP000265100">
    <property type="component" value="Chromosome 18"/>
</dbReference>
<keyword evidence="4" id="KW-0132">Cell division</keyword>
<dbReference type="SMART" id="SM00365">
    <property type="entry name" value="LRR_SD22"/>
    <property type="match status" value="3"/>
</dbReference>
<dbReference type="GeneTree" id="ENSGT00940000157414"/>
<evidence type="ECO:0000313" key="14">
    <source>
        <dbReference type="Ensembl" id="ENSACLP00000076954.1"/>
    </source>
</evidence>
<dbReference type="SUPFAM" id="SSF52058">
    <property type="entry name" value="L domain-like"/>
    <property type="match status" value="1"/>
</dbReference>
<evidence type="ECO:0000313" key="15">
    <source>
        <dbReference type="Proteomes" id="UP000265100"/>
    </source>
</evidence>
<evidence type="ECO:0000256" key="8">
    <source>
        <dbReference type="ARBA" id="ARBA00023212"/>
    </source>
</evidence>
<proteinExistence type="inferred from homology"/>
<evidence type="ECO:0000256" key="12">
    <source>
        <dbReference type="ARBA" id="ARBA00067351"/>
    </source>
</evidence>
<dbReference type="InterPro" id="IPR032675">
    <property type="entry name" value="LRR_dom_sf"/>
</dbReference>